<proteinExistence type="predicted"/>
<keyword evidence="2" id="KW-0413">Isomerase</keyword>
<evidence type="ECO:0000313" key="2">
    <source>
        <dbReference type="EMBL" id="NRT57082.1"/>
    </source>
</evidence>
<name>A0ABX2G789_9BURK</name>
<organism evidence="2 3">
    <name type="scientific">Sphaerotilus uruguayifluvii</name>
    <dbReference type="NCBI Taxonomy" id="2735897"/>
    <lineage>
        <taxon>Bacteria</taxon>
        <taxon>Pseudomonadati</taxon>
        <taxon>Pseudomonadota</taxon>
        <taxon>Betaproteobacteria</taxon>
        <taxon>Burkholderiales</taxon>
        <taxon>Sphaerotilaceae</taxon>
        <taxon>Sphaerotilus</taxon>
    </lineage>
</organism>
<feature type="domain" description="Thioredoxin" evidence="1">
    <location>
        <begin position="6"/>
        <end position="69"/>
    </location>
</feature>
<dbReference type="SUPFAM" id="SSF52833">
    <property type="entry name" value="Thioredoxin-like"/>
    <property type="match status" value="1"/>
</dbReference>
<sequence>MTSAEPISVVCLCAGWCTTCQAYGATFAQLARDWPQARFAWIDIEEHSDALGDAALDIENFPTVMVLRGARPLFFGTILPHAGTLARLVQSAVEGGATQAVDAAGHELAAPVAALLAQGVGGVGTAA</sequence>
<protein>
    <submittedName>
        <fullName evidence="2">Thiol-disulfide isomerase/thioredoxin</fullName>
    </submittedName>
</protein>
<dbReference type="Pfam" id="PF00085">
    <property type="entry name" value="Thioredoxin"/>
    <property type="match status" value="1"/>
</dbReference>
<evidence type="ECO:0000313" key="3">
    <source>
        <dbReference type="Proteomes" id="UP001516061"/>
    </source>
</evidence>
<dbReference type="GO" id="GO:0016853">
    <property type="term" value="F:isomerase activity"/>
    <property type="evidence" value="ECO:0007669"/>
    <property type="project" value="UniProtKB-KW"/>
</dbReference>
<dbReference type="RefSeq" id="WP_173806091.1">
    <property type="nucleotide sequence ID" value="NZ_JABSNM010000012.1"/>
</dbReference>
<dbReference type="CDD" id="cd02947">
    <property type="entry name" value="TRX_family"/>
    <property type="match status" value="1"/>
</dbReference>
<reference evidence="2 3" key="1">
    <citation type="submission" date="2020-05" db="EMBL/GenBank/DDBJ databases">
        <title>Genomic Encyclopedia of Type Strains, Phase IV (KMG-V): Genome sequencing to study the core and pangenomes of soil and plant-associated prokaryotes.</title>
        <authorList>
            <person name="Whitman W."/>
        </authorList>
    </citation>
    <scope>NUCLEOTIDE SEQUENCE [LARGE SCALE GENOMIC DNA]</scope>
    <source>
        <strain evidence="2 3">C29</strain>
    </source>
</reference>
<dbReference type="InterPro" id="IPR036249">
    <property type="entry name" value="Thioredoxin-like_sf"/>
</dbReference>
<keyword evidence="3" id="KW-1185">Reference proteome</keyword>
<evidence type="ECO:0000259" key="1">
    <source>
        <dbReference type="Pfam" id="PF00085"/>
    </source>
</evidence>
<dbReference type="EMBL" id="JABSNM010000012">
    <property type="protein sequence ID" value="NRT57082.1"/>
    <property type="molecule type" value="Genomic_DNA"/>
</dbReference>
<dbReference type="Gene3D" id="3.40.30.10">
    <property type="entry name" value="Glutaredoxin"/>
    <property type="match status" value="1"/>
</dbReference>
<accession>A0ABX2G789</accession>
<comment type="caution">
    <text evidence="2">The sequence shown here is derived from an EMBL/GenBank/DDBJ whole genome shotgun (WGS) entry which is preliminary data.</text>
</comment>
<dbReference type="InterPro" id="IPR013766">
    <property type="entry name" value="Thioredoxin_domain"/>
</dbReference>
<dbReference type="Proteomes" id="UP001516061">
    <property type="component" value="Unassembled WGS sequence"/>
</dbReference>
<gene>
    <name evidence="2" type="ORF">HNQ01_002831</name>
</gene>